<keyword evidence="2" id="KW-1185">Reference proteome</keyword>
<dbReference type="RefSeq" id="WP_213431329.1">
    <property type="nucleotide sequence ID" value="NZ_AP031286.1"/>
</dbReference>
<proteinExistence type="predicted"/>
<name>A0ABM9G051_9BACL</name>
<comment type="caution">
    <text evidence="1">The sequence shown here is derived from an EMBL/GenBank/DDBJ whole genome shotgun (WGS) entry which is preliminary data.</text>
</comment>
<organism evidence="1 2">
    <name type="scientific">Paenibacillus melissococcoides</name>
    <dbReference type="NCBI Taxonomy" id="2912268"/>
    <lineage>
        <taxon>Bacteria</taxon>
        <taxon>Bacillati</taxon>
        <taxon>Bacillota</taxon>
        <taxon>Bacilli</taxon>
        <taxon>Bacillales</taxon>
        <taxon>Paenibacillaceae</taxon>
        <taxon>Paenibacillus</taxon>
    </lineage>
</organism>
<protein>
    <submittedName>
        <fullName evidence="1">Uncharacterized protein</fullName>
    </submittedName>
</protein>
<reference evidence="1" key="1">
    <citation type="submission" date="2022-06" db="EMBL/GenBank/DDBJ databases">
        <authorList>
            <person name="Dietemann V."/>
            <person name="Ory F."/>
            <person name="Dainat B."/>
            <person name="Oberhansli S."/>
        </authorList>
    </citation>
    <scope>NUCLEOTIDE SEQUENCE</scope>
    <source>
        <strain evidence="1">Ena-SAMPLE-TAB-26-04-2022-14:26:32:270-5432</strain>
    </source>
</reference>
<evidence type="ECO:0000313" key="2">
    <source>
        <dbReference type="Proteomes" id="UP001154322"/>
    </source>
</evidence>
<sequence length="311" mass="36629">MKINLDILVLNESICKNIAKFDYSERGLLSQNILSQLRNFVEAIAVKIYGNGNDIELIYPNITKSLEHIKSKGSYRFLSKFHDLLQISASHYTLDEGKSERLMLKYYEYLLKIKIFLKNTYNLDVLENIENFPLNTDHNLSEYYEKIADRINQAQTNITRSSYNDRYYIQKVKPIFVNQNIYYEVTFTAANDKASKFDRVIAFTKLDITHNYAVRLSVRNDTINIMGKIMPIQIIDGWEVSIRPCELNRFIDIFGGHRKINSGTTEYRELMRFLTETGMSLVDLIDSPDEYFFYVKNQIFRNVTDFRFFAF</sequence>
<dbReference type="EMBL" id="CALYLO010000002">
    <property type="protein sequence ID" value="CAH8244949.1"/>
    <property type="molecule type" value="Genomic_DNA"/>
</dbReference>
<accession>A0ABM9G051</accession>
<dbReference type="Proteomes" id="UP001154322">
    <property type="component" value="Unassembled WGS sequence"/>
</dbReference>
<evidence type="ECO:0000313" key="1">
    <source>
        <dbReference type="EMBL" id="CAH8244949.1"/>
    </source>
</evidence>
<gene>
    <name evidence="1" type="ORF">WJ0W_002179</name>
</gene>